<dbReference type="AlphaFoldDB" id="A0A0J1GN01"/>
<dbReference type="InterPro" id="IPR004723">
    <property type="entry name" value="AONS_Archaea/Proteobacteria"/>
</dbReference>
<accession>A0A0J1GN01</accession>
<dbReference type="UniPathway" id="UPA00078"/>
<comment type="pathway">
    <text evidence="2 9">Cofactor biosynthesis; biotin biosynthesis.</text>
</comment>
<evidence type="ECO:0000256" key="9">
    <source>
        <dbReference type="HAMAP-Rule" id="MF_01693"/>
    </source>
</evidence>
<gene>
    <name evidence="9" type="primary">bioF</name>
    <name evidence="12" type="ORF">ABT58_09220</name>
</gene>
<evidence type="ECO:0000313" key="13">
    <source>
        <dbReference type="Proteomes" id="UP000036426"/>
    </source>
</evidence>
<dbReference type="InterPro" id="IPR001917">
    <property type="entry name" value="Aminotrans_II_pyridoxalP_BS"/>
</dbReference>
<dbReference type="NCBIfam" id="TIGR00858">
    <property type="entry name" value="bioF"/>
    <property type="match status" value="1"/>
</dbReference>
<dbReference type="GO" id="GO:0009102">
    <property type="term" value="P:biotin biosynthetic process"/>
    <property type="evidence" value="ECO:0007669"/>
    <property type="project" value="UniProtKB-UniRule"/>
</dbReference>
<comment type="subunit">
    <text evidence="4 9">Homodimer.</text>
</comment>
<dbReference type="PROSITE" id="PS00599">
    <property type="entry name" value="AA_TRANSFER_CLASS_2"/>
    <property type="match status" value="1"/>
</dbReference>
<dbReference type="HAMAP" id="MF_01693">
    <property type="entry name" value="BioF_aminotrans_2"/>
    <property type="match status" value="1"/>
</dbReference>
<dbReference type="CDD" id="cd06454">
    <property type="entry name" value="KBL_like"/>
    <property type="match status" value="1"/>
</dbReference>
<feature type="binding site" evidence="9">
    <location>
        <position position="133"/>
    </location>
    <ligand>
        <name>substrate</name>
    </ligand>
</feature>
<dbReference type="PANTHER" id="PTHR13693">
    <property type="entry name" value="CLASS II AMINOTRANSFERASE/8-AMINO-7-OXONONANOATE SYNTHASE"/>
    <property type="match status" value="1"/>
</dbReference>
<dbReference type="InterPro" id="IPR015422">
    <property type="entry name" value="PyrdxlP-dep_Trfase_small"/>
</dbReference>
<dbReference type="PANTHER" id="PTHR13693:SF100">
    <property type="entry name" value="8-AMINO-7-OXONONANOATE SYNTHASE"/>
    <property type="match status" value="1"/>
</dbReference>
<proteinExistence type="inferred from homology"/>
<comment type="catalytic activity">
    <reaction evidence="8 9">
        <text>6-carboxyhexanoyl-[ACP] + L-alanine + H(+) = (8S)-8-amino-7-oxononanoate + holo-[ACP] + CO2</text>
        <dbReference type="Rhea" id="RHEA:42288"/>
        <dbReference type="Rhea" id="RHEA-COMP:9685"/>
        <dbReference type="Rhea" id="RHEA-COMP:9955"/>
        <dbReference type="ChEBI" id="CHEBI:15378"/>
        <dbReference type="ChEBI" id="CHEBI:16526"/>
        <dbReference type="ChEBI" id="CHEBI:57972"/>
        <dbReference type="ChEBI" id="CHEBI:64479"/>
        <dbReference type="ChEBI" id="CHEBI:78846"/>
        <dbReference type="ChEBI" id="CHEBI:149468"/>
        <dbReference type="EC" id="2.3.1.47"/>
    </reaction>
</comment>
<dbReference type="Proteomes" id="UP000036426">
    <property type="component" value="Unassembled WGS sequence"/>
</dbReference>
<organism evidence="12 13">
    <name type="scientific">Photobacterium aphoticum</name>
    <dbReference type="NCBI Taxonomy" id="754436"/>
    <lineage>
        <taxon>Bacteria</taxon>
        <taxon>Pseudomonadati</taxon>
        <taxon>Pseudomonadota</taxon>
        <taxon>Gammaproteobacteria</taxon>
        <taxon>Vibrionales</taxon>
        <taxon>Vibrionaceae</taxon>
        <taxon>Photobacterium</taxon>
    </lineage>
</organism>
<comment type="similarity">
    <text evidence="3 9">Belongs to the class-II pyridoxal-phosphate-dependent aminotransferase family. BioF subfamily.</text>
</comment>
<dbReference type="InterPro" id="IPR022834">
    <property type="entry name" value="AONS_Proteobacteria"/>
</dbReference>
<comment type="caution">
    <text evidence="12">The sequence shown here is derived from an EMBL/GenBank/DDBJ whole genome shotgun (WGS) entry which is preliminary data.</text>
</comment>
<reference evidence="12 13" key="1">
    <citation type="submission" date="2015-05" db="EMBL/GenBank/DDBJ databases">
        <title>Photobacterium galathea sp. nov.</title>
        <authorList>
            <person name="Machado H."/>
            <person name="Gram L."/>
        </authorList>
    </citation>
    <scope>NUCLEOTIDE SEQUENCE [LARGE SCALE GENOMIC DNA]</scope>
    <source>
        <strain evidence="12 13">DSM 25995</strain>
    </source>
</reference>
<evidence type="ECO:0000256" key="2">
    <source>
        <dbReference type="ARBA" id="ARBA00004746"/>
    </source>
</evidence>
<comment type="function">
    <text evidence="9">Catalyzes the decarboxylative condensation of pimeloyl-[acyl-carrier protein] and L-alanine to produce 8-amino-7-oxononanoate (AON), [acyl-carrier protein], and carbon dioxide.</text>
</comment>
<dbReference type="Gene3D" id="3.90.1150.10">
    <property type="entry name" value="Aspartate Aminotransferase, domain 1"/>
    <property type="match status" value="1"/>
</dbReference>
<dbReference type="InterPro" id="IPR004839">
    <property type="entry name" value="Aminotransferase_I/II_large"/>
</dbReference>
<feature type="binding site" evidence="9">
    <location>
        <position position="22"/>
    </location>
    <ligand>
        <name>substrate</name>
    </ligand>
</feature>
<evidence type="ECO:0000256" key="6">
    <source>
        <dbReference type="ARBA" id="ARBA00022756"/>
    </source>
</evidence>
<dbReference type="SUPFAM" id="SSF53383">
    <property type="entry name" value="PLP-dependent transferases"/>
    <property type="match status" value="1"/>
</dbReference>
<dbReference type="InterPro" id="IPR050087">
    <property type="entry name" value="AON_synthase_class-II"/>
</dbReference>
<evidence type="ECO:0000313" key="12">
    <source>
        <dbReference type="EMBL" id="KLV01130.1"/>
    </source>
</evidence>
<evidence type="ECO:0000256" key="1">
    <source>
        <dbReference type="ARBA" id="ARBA00001933"/>
    </source>
</evidence>
<keyword evidence="7 9" id="KW-0663">Pyridoxal phosphate</keyword>
<dbReference type="PATRIC" id="fig|754436.4.peg.1945"/>
<sequence>MRPFNTRIHHALAARTEQGLYRQRSPLSRLDNGRVARQQPYVNFSSNDYLGLAQSPALITAWQEGLSRYGAGSGASPLVTGYHAPHLELEAQLADWLGFDRALLFNSGFSANQALLFTLLEKGDVLLQDKLNHASLMEAGMLSEATMRRFAHNNPTALARLLAQASRRMDSDSDAKPNTLVVTEGVFSMDGDVAPLAELHRVAMPQALLAVDDAHGCGVLGEQGRGSCAAAGIKPDILIVTFGKAFGLQGAAILCDHAIAEYLIQFARHYIYSTAMPPAQAYALSRACRLIQQEEWRREVLRDLGGLLKDTLDPAIPLVDTTTPIKPLVLGESQRALSYADALREQGFWVSAIRPPTVPQHTARLRITLTAAHQPDDVKQLAVAINEVFYRE</sequence>
<feature type="binding site" evidence="9">
    <location>
        <begin position="108"/>
        <end position="109"/>
    </location>
    <ligand>
        <name>pyridoxal 5'-phosphate</name>
        <dbReference type="ChEBI" id="CHEBI:597326"/>
    </ligand>
</feature>
<dbReference type="EMBL" id="LDOV01000017">
    <property type="protein sequence ID" value="KLV01130.1"/>
    <property type="molecule type" value="Genomic_DNA"/>
</dbReference>
<keyword evidence="5 9" id="KW-0808">Transferase</keyword>
<protein>
    <recommendedName>
        <fullName evidence="9">8-amino-7-oxononanoate synthase</fullName>
        <shortName evidence="9">AONS</shortName>
        <ecNumber evidence="9">2.3.1.47</ecNumber>
    </recommendedName>
    <alternativeName>
        <fullName evidence="9">7-keto-8-amino-pelargonic acid synthase</fullName>
        <shortName evidence="9">7-KAP synthase</shortName>
        <shortName evidence="9">KAPA synthase</shortName>
    </alternativeName>
    <alternativeName>
        <fullName evidence="9">8-amino-7-ketopelargonate synthase</fullName>
    </alternativeName>
</protein>
<dbReference type="Pfam" id="PF00155">
    <property type="entry name" value="Aminotran_1_2"/>
    <property type="match status" value="1"/>
</dbReference>
<evidence type="ECO:0000256" key="8">
    <source>
        <dbReference type="ARBA" id="ARBA00047715"/>
    </source>
</evidence>
<dbReference type="InterPro" id="IPR015421">
    <property type="entry name" value="PyrdxlP-dep_Trfase_major"/>
</dbReference>
<feature type="binding site" evidence="9">
    <location>
        <position position="188"/>
    </location>
    <ligand>
        <name>pyridoxal 5'-phosphate</name>
        <dbReference type="ChEBI" id="CHEBI:597326"/>
    </ligand>
</feature>
<dbReference type="InterPro" id="IPR015424">
    <property type="entry name" value="PyrdxlP-dep_Trfase"/>
</dbReference>
<dbReference type="GO" id="GO:0008710">
    <property type="term" value="F:8-amino-7-oxononanoate synthase activity"/>
    <property type="evidence" value="ECO:0007669"/>
    <property type="project" value="UniProtKB-UniRule"/>
</dbReference>
<evidence type="ECO:0000256" key="3">
    <source>
        <dbReference type="ARBA" id="ARBA00010008"/>
    </source>
</evidence>
<feature type="modified residue" description="N6-(pyridoxal phosphate)lysine" evidence="9 10">
    <location>
        <position position="244"/>
    </location>
</feature>
<evidence type="ECO:0000256" key="10">
    <source>
        <dbReference type="PIRSR" id="PIRSR604723-51"/>
    </source>
</evidence>
<feature type="binding site" evidence="9">
    <location>
        <position position="215"/>
    </location>
    <ligand>
        <name>pyridoxal 5'-phosphate</name>
        <dbReference type="ChEBI" id="CHEBI:597326"/>
    </ligand>
</feature>
<evidence type="ECO:0000259" key="11">
    <source>
        <dbReference type="Pfam" id="PF00155"/>
    </source>
</evidence>
<dbReference type="Gene3D" id="3.40.640.10">
    <property type="entry name" value="Type I PLP-dependent aspartate aminotransferase-like (Major domain)"/>
    <property type="match status" value="1"/>
</dbReference>
<name>A0A0J1GN01_9GAMM</name>
<evidence type="ECO:0000256" key="4">
    <source>
        <dbReference type="ARBA" id="ARBA00011738"/>
    </source>
</evidence>
<keyword evidence="6 9" id="KW-0093">Biotin biosynthesis</keyword>
<comment type="cofactor">
    <cofactor evidence="1 9 10">
        <name>pyridoxal 5'-phosphate</name>
        <dbReference type="ChEBI" id="CHEBI:597326"/>
    </cofactor>
</comment>
<dbReference type="GO" id="GO:0030170">
    <property type="term" value="F:pyridoxal phosphate binding"/>
    <property type="evidence" value="ECO:0007669"/>
    <property type="project" value="UniProtKB-UniRule"/>
</dbReference>
<evidence type="ECO:0000256" key="5">
    <source>
        <dbReference type="ARBA" id="ARBA00022679"/>
    </source>
</evidence>
<feature type="binding site" evidence="9">
    <location>
        <position position="241"/>
    </location>
    <ligand>
        <name>pyridoxal 5'-phosphate</name>
        <dbReference type="ChEBI" id="CHEBI:597326"/>
    </ligand>
</feature>
<feature type="binding site" evidence="9">
    <location>
        <position position="357"/>
    </location>
    <ligand>
        <name>substrate</name>
    </ligand>
</feature>
<feature type="domain" description="Aminotransferase class I/classII large" evidence="11">
    <location>
        <begin position="41"/>
        <end position="385"/>
    </location>
</feature>
<dbReference type="OrthoDB" id="9807157at2"/>
<keyword evidence="13" id="KW-1185">Reference proteome</keyword>
<dbReference type="EC" id="2.3.1.47" evidence="9"/>
<evidence type="ECO:0000256" key="7">
    <source>
        <dbReference type="ARBA" id="ARBA00022898"/>
    </source>
</evidence>
<keyword evidence="12" id="KW-0012">Acyltransferase</keyword>
<dbReference type="RefSeq" id="WP_047874248.1">
    <property type="nucleotide sequence ID" value="NZ_BMYC01000002.1"/>
</dbReference>